<dbReference type="RefSeq" id="WP_209739151.1">
    <property type="nucleotide sequence ID" value="NZ_CP072611.1"/>
</dbReference>
<comment type="caution">
    <text evidence="6">The sequence shown here is derived from an EMBL/GenBank/DDBJ whole genome shotgun (WGS) entry which is preliminary data.</text>
</comment>
<dbReference type="Pfam" id="PF00202">
    <property type="entry name" value="Aminotran_3"/>
    <property type="match status" value="1"/>
</dbReference>
<dbReference type="InterPro" id="IPR005814">
    <property type="entry name" value="Aminotrans_3"/>
</dbReference>
<evidence type="ECO:0000256" key="1">
    <source>
        <dbReference type="ARBA" id="ARBA00001933"/>
    </source>
</evidence>
<dbReference type="InterPro" id="IPR015421">
    <property type="entry name" value="PyrdxlP-dep_Trfase_major"/>
</dbReference>
<dbReference type="Gene3D" id="3.40.640.10">
    <property type="entry name" value="Type I PLP-dependent aspartate aminotransferase-like (Major domain)"/>
    <property type="match status" value="1"/>
</dbReference>
<dbReference type="Proteomes" id="UP001597371">
    <property type="component" value="Unassembled WGS sequence"/>
</dbReference>
<evidence type="ECO:0000313" key="6">
    <source>
        <dbReference type="EMBL" id="MFD2238067.1"/>
    </source>
</evidence>
<comment type="cofactor">
    <cofactor evidence="1">
        <name>pyridoxal 5'-phosphate</name>
        <dbReference type="ChEBI" id="CHEBI:597326"/>
    </cofactor>
</comment>
<gene>
    <name evidence="6" type="ORF">ACFSKQ_11415</name>
</gene>
<sequence>MIPNSMRARDRAYVVHQQTNLRSFEDEGGLLITGGDGVYVVDDEGRRYLEAMAGMWSASLGFSEKRLAEAAHRQMQTLPFYHVFHARGHEPAAELAEALLAIAPCAPGAEPMARVMFHCSGSEANDTAIKLVWYYHNAIGKPAKKKIIGRVRGYHGSTVATASLSGNATMHAEFDLPLPIFRHTENPDYYRFHEEGESEEAFSRRMADRLEELILREGPDTIGAFFAEPVQGGGGAITPPARYFELVQAILKKYEILFIADEVICGFGRTGNMWGSQTYELRPDMISCGKALSASYQPISALMLTQRIHDAMLDQSAKLGNFSHGFTFAAHPVACAVALETLRIYEADDTLGHVRAVSPLFLEALSRFRDHPLVGDVRGVGLFAGVEMVADKATRRPFAPEWKVGERVQRACMGNGLFVRSIVDRIAFTPPLIIRPGEIEDMAARFGAALDEVLADLEGQRAAAQ</sequence>
<comment type="similarity">
    <text evidence="5">Belongs to the class-III pyridoxal-phosphate-dependent aminotransferase family.</text>
</comment>
<dbReference type="SUPFAM" id="SSF53383">
    <property type="entry name" value="PLP-dependent transferases"/>
    <property type="match status" value="1"/>
</dbReference>
<dbReference type="InterPro" id="IPR015424">
    <property type="entry name" value="PyrdxlP-dep_Trfase"/>
</dbReference>
<dbReference type="EMBL" id="JBHUIJ010000013">
    <property type="protein sequence ID" value="MFD2238067.1"/>
    <property type="molecule type" value="Genomic_DNA"/>
</dbReference>
<evidence type="ECO:0000256" key="2">
    <source>
        <dbReference type="ARBA" id="ARBA00022576"/>
    </source>
</evidence>
<protein>
    <submittedName>
        <fullName evidence="6">Aminotransferase</fullName>
    </submittedName>
</protein>
<reference evidence="7" key="1">
    <citation type="journal article" date="2019" name="Int. J. Syst. Evol. Microbiol.">
        <title>The Global Catalogue of Microorganisms (GCM) 10K type strain sequencing project: providing services to taxonomists for standard genome sequencing and annotation.</title>
        <authorList>
            <consortium name="The Broad Institute Genomics Platform"/>
            <consortium name="The Broad Institute Genome Sequencing Center for Infectious Disease"/>
            <person name="Wu L."/>
            <person name="Ma J."/>
        </authorList>
    </citation>
    <scope>NUCLEOTIDE SEQUENCE [LARGE SCALE GENOMIC DNA]</scope>
    <source>
        <strain evidence="7">ZS-35-S2</strain>
    </source>
</reference>
<dbReference type="Gene3D" id="3.90.1150.10">
    <property type="entry name" value="Aspartate Aminotransferase, domain 1"/>
    <property type="match status" value="1"/>
</dbReference>
<dbReference type="PANTHER" id="PTHR42684:SF3">
    <property type="entry name" value="ADENOSYLMETHIONINE-8-AMINO-7-OXONONANOATE AMINOTRANSFERASE"/>
    <property type="match status" value="1"/>
</dbReference>
<keyword evidence="3" id="KW-0808">Transferase</keyword>
<evidence type="ECO:0000256" key="3">
    <source>
        <dbReference type="ARBA" id="ARBA00022679"/>
    </source>
</evidence>
<dbReference type="GO" id="GO:0008483">
    <property type="term" value="F:transaminase activity"/>
    <property type="evidence" value="ECO:0007669"/>
    <property type="project" value="UniProtKB-KW"/>
</dbReference>
<dbReference type="PANTHER" id="PTHR42684">
    <property type="entry name" value="ADENOSYLMETHIONINE-8-AMINO-7-OXONONANOATE AMINOTRANSFERASE"/>
    <property type="match status" value="1"/>
</dbReference>
<dbReference type="NCBIfam" id="NF004767">
    <property type="entry name" value="PRK06105.1"/>
    <property type="match status" value="1"/>
</dbReference>
<evidence type="ECO:0000313" key="7">
    <source>
        <dbReference type="Proteomes" id="UP001597371"/>
    </source>
</evidence>
<keyword evidence="4 5" id="KW-0663">Pyridoxal phosphate</keyword>
<evidence type="ECO:0000256" key="4">
    <source>
        <dbReference type="ARBA" id="ARBA00022898"/>
    </source>
</evidence>
<dbReference type="InterPro" id="IPR015422">
    <property type="entry name" value="PyrdxlP-dep_Trfase_small"/>
</dbReference>
<accession>A0ABW5CPY1</accession>
<keyword evidence="7" id="KW-1185">Reference proteome</keyword>
<name>A0ABW5CPY1_9HYPH</name>
<proteinExistence type="inferred from homology"/>
<dbReference type="PROSITE" id="PS00600">
    <property type="entry name" value="AA_TRANSFER_CLASS_3"/>
    <property type="match status" value="1"/>
</dbReference>
<organism evidence="6 7">
    <name type="scientific">Aureimonas populi</name>
    <dbReference type="NCBI Taxonomy" id="1701758"/>
    <lineage>
        <taxon>Bacteria</taxon>
        <taxon>Pseudomonadati</taxon>
        <taxon>Pseudomonadota</taxon>
        <taxon>Alphaproteobacteria</taxon>
        <taxon>Hyphomicrobiales</taxon>
        <taxon>Aurantimonadaceae</taxon>
        <taxon>Aureimonas</taxon>
    </lineage>
</organism>
<dbReference type="InterPro" id="IPR049704">
    <property type="entry name" value="Aminotrans_3_PPA_site"/>
</dbReference>
<dbReference type="CDD" id="cd00610">
    <property type="entry name" value="OAT_like"/>
    <property type="match status" value="1"/>
</dbReference>
<keyword evidence="2 6" id="KW-0032">Aminotransferase</keyword>
<evidence type="ECO:0000256" key="5">
    <source>
        <dbReference type="RuleBase" id="RU003560"/>
    </source>
</evidence>